<evidence type="ECO:0000313" key="3">
    <source>
        <dbReference type="Proteomes" id="UP000316095"/>
    </source>
</evidence>
<keyword evidence="3" id="KW-1185">Reference proteome</keyword>
<keyword evidence="1" id="KW-0472">Membrane</keyword>
<feature type="transmembrane region" description="Helical" evidence="1">
    <location>
        <begin position="81"/>
        <end position="99"/>
    </location>
</feature>
<keyword evidence="1" id="KW-0812">Transmembrane</keyword>
<feature type="transmembrane region" description="Helical" evidence="1">
    <location>
        <begin position="218"/>
        <end position="238"/>
    </location>
</feature>
<gene>
    <name evidence="2" type="ORF">Pan54_26280</name>
</gene>
<evidence type="ECO:0000256" key="1">
    <source>
        <dbReference type="SAM" id="Phobius"/>
    </source>
</evidence>
<sequence length="403" mass="44877">MSGIWVISQISNSDVETLSVSDPEILTQLAIYGISGFVIAYLSSLILVWLLRSRQFDELFTPPWKPLYAADYKSGIRASSVVGWGFFASVLILTAWQFRQTYPAHLPWVDVAISYSQQFWLILLTCLIALAIARFIAGSILSVFQNPSIRRQLELMCPHETQELKKIDSPAVSEQDRLLNLDEDSENDLREESVTESDRLEQDSVERKLPRVESIADTVARLVGLIVYLLVFLPVLMIASEIWGWTVTGSTVGEVWQWLLPFAGLAAVITIGWFALTAAAISVCPAEFRKPVMILTTVSAVILLSVSYNISMAILVTVAVVVICWFSRKELPDVVAGLYLKFQKSLELKTPDGPAVIQNVGLLLTRIQTETRTANVRNRHALQACLSGNTLEESRIITSTTEQ</sequence>
<feature type="transmembrane region" description="Helical" evidence="1">
    <location>
        <begin position="29"/>
        <end position="51"/>
    </location>
</feature>
<feature type="transmembrane region" description="Helical" evidence="1">
    <location>
        <begin position="119"/>
        <end position="144"/>
    </location>
</feature>
<keyword evidence="1" id="KW-1133">Transmembrane helix</keyword>
<proteinExistence type="predicted"/>
<reference evidence="2 3" key="1">
    <citation type="submission" date="2019-02" db="EMBL/GenBank/DDBJ databases">
        <title>Deep-cultivation of Planctomycetes and their phenomic and genomic characterization uncovers novel biology.</title>
        <authorList>
            <person name="Wiegand S."/>
            <person name="Jogler M."/>
            <person name="Boedeker C."/>
            <person name="Pinto D."/>
            <person name="Vollmers J."/>
            <person name="Rivas-Marin E."/>
            <person name="Kohn T."/>
            <person name="Peeters S.H."/>
            <person name="Heuer A."/>
            <person name="Rast P."/>
            <person name="Oberbeckmann S."/>
            <person name="Bunk B."/>
            <person name="Jeske O."/>
            <person name="Meyerdierks A."/>
            <person name="Storesund J.E."/>
            <person name="Kallscheuer N."/>
            <person name="Luecker S."/>
            <person name="Lage O.M."/>
            <person name="Pohl T."/>
            <person name="Merkel B.J."/>
            <person name="Hornburger P."/>
            <person name="Mueller R.-W."/>
            <person name="Bruemmer F."/>
            <person name="Labrenz M."/>
            <person name="Spormann A.M."/>
            <person name="Op Den Camp H."/>
            <person name="Overmann J."/>
            <person name="Amann R."/>
            <person name="Jetten M.S.M."/>
            <person name="Mascher T."/>
            <person name="Medema M.H."/>
            <person name="Devos D.P."/>
            <person name="Kaster A.-K."/>
            <person name="Ovreas L."/>
            <person name="Rohde M."/>
            <person name="Galperin M.Y."/>
            <person name="Jogler C."/>
        </authorList>
    </citation>
    <scope>NUCLEOTIDE SEQUENCE [LARGE SCALE GENOMIC DNA]</scope>
    <source>
        <strain evidence="2 3">Pan54</strain>
    </source>
</reference>
<dbReference type="EMBL" id="SJPG01000001">
    <property type="protein sequence ID" value="TWT61891.1"/>
    <property type="molecule type" value="Genomic_DNA"/>
</dbReference>
<name>A0A5C5XHN5_9PLAN</name>
<comment type="caution">
    <text evidence="2">The sequence shown here is derived from an EMBL/GenBank/DDBJ whole genome shotgun (WGS) entry which is preliminary data.</text>
</comment>
<protein>
    <submittedName>
        <fullName evidence="2">Uncharacterized protein</fullName>
    </submittedName>
</protein>
<feature type="transmembrane region" description="Helical" evidence="1">
    <location>
        <begin position="258"/>
        <end position="281"/>
    </location>
</feature>
<evidence type="ECO:0000313" key="2">
    <source>
        <dbReference type="EMBL" id="TWT61891.1"/>
    </source>
</evidence>
<dbReference type="AlphaFoldDB" id="A0A5C5XHN5"/>
<accession>A0A5C5XHN5</accession>
<dbReference type="Proteomes" id="UP000316095">
    <property type="component" value="Unassembled WGS sequence"/>
</dbReference>
<dbReference type="OrthoDB" id="9836623at2"/>
<dbReference type="RefSeq" id="WP_146503824.1">
    <property type="nucleotide sequence ID" value="NZ_SJPG01000001.1"/>
</dbReference>
<organism evidence="2 3">
    <name type="scientific">Rubinisphaera italica</name>
    <dbReference type="NCBI Taxonomy" id="2527969"/>
    <lineage>
        <taxon>Bacteria</taxon>
        <taxon>Pseudomonadati</taxon>
        <taxon>Planctomycetota</taxon>
        <taxon>Planctomycetia</taxon>
        <taxon>Planctomycetales</taxon>
        <taxon>Planctomycetaceae</taxon>
        <taxon>Rubinisphaera</taxon>
    </lineage>
</organism>
<feature type="transmembrane region" description="Helical" evidence="1">
    <location>
        <begin position="293"/>
        <end position="323"/>
    </location>
</feature>